<evidence type="ECO:0000313" key="1">
    <source>
        <dbReference type="EMBL" id="KAI0090719.1"/>
    </source>
</evidence>
<organism evidence="1 2">
    <name type="scientific">Irpex rosettiformis</name>
    <dbReference type="NCBI Taxonomy" id="378272"/>
    <lineage>
        <taxon>Eukaryota</taxon>
        <taxon>Fungi</taxon>
        <taxon>Dikarya</taxon>
        <taxon>Basidiomycota</taxon>
        <taxon>Agaricomycotina</taxon>
        <taxon>Agaricomycetes</taxon>
        <taxon>Polyporales</taxon>
        <taxon>Irpicaceae</taxon>
        <taxon>Irpex</taxon>
    </lineage>
</organism>
<proteinExistence type="predicted"/>
<comment type="caution">
    <text evidence="1">The sequence shown here is derived from an EMBL/GenBank/DDBJ whole genome shotgun (WGS) entry which is preliminary data.</text>
</comment>
<dbReference type="EMBL" id="MU274907">
    <property type="protein sequence ID" value="KAI0090719.1"/>
    <property type="molecule type" value="Genomic_DNA"/>
</dbReference>
<evidence type="ECO:0000313" key="2">
    <source>
        <dbReference type="Proteomes" id="UP001055072"/>
    </source>
</evidence>
<reference evidence="1" key="1">
    <citation type="journal article" date="2021" name="Environ. Microbiol.">
        <title>Gene family expansions and transcriptome signatures uncover fungal adaptations to wood decay.</title>
        <authorList>
            <person name="Hage H."/>
            <person name="Miyauchi S."/>
            <person name="Viragh M."/>
            <person name="Drula E."/>
            <person name="Min B."/>
            <person name="Chaduli D."/>
            <person name="Navarro D."/>
            <person name="Favel A."/>
            <person name="Norest M."/>
            <person name="Lesage-Meessen L."/>
            <person name="Balint B."/>
            <person name="Merenyi Z."/>
            <person name="de Eugenio L."/>
            <person name="Morin E."/>
            <person name="Martinez A.T."/>
            <person name="Baldrian P."/>
            <person name="Stursova M."/>
            <person name="Martinez M.J."/>
            <person name="Novotny C."/>
            <person name="Magnuson J.K."/>
            <person name="Spatafora J.W."/>
            <person name="Maurice S."/>
            <person name="Pangilinan J."/>
            <person name="Andreopoulos W."/>
            <person name="LaButti K."/>
            <person name="Hundley H."/>
            <person name="Na H."/>
            <person name="Kuo A."/>
            <person name="Barry K."/>
            <person name="Lipzen A."/>
            <person name="Henrissat B."/>
            <person name="Riley R."/>
            <person name="Ahrendt S."/>
            <person name="Nagy L.G."/>
            <person name="Grigoriev I.V."/>
            <person name="Martin F."/>
            <person name="Rosso M.N."/>
        </authorList>
    </citation>
    <scope>NUCLEOTIDE SEQUENCE</scope>
    <source>
        <strain evidence="1">CBS 384.51</strain>
    </source>
</reference>
<gene>
    <name evidence="1" type="ORF">BDY19DRAFT_904984</name>
</gene>
<dbReference type="Proteomes" id="UP001055072">
    <property type="component" value="Unassembled WGS sequence"/>
</dbReference>
<sequence length="240" mass="26982">MSPTTSEIEFELPSVRCSYCGLPPAPGREKAMKRCITCMLVTYCSPKCQKAHLECHLAVCHPPSAGDSSRYPLAWGVSFKDVPIHSRSGFESSRCLSSPQTRGWVCPATELIGIPLYIAPVENMEYASKKDLESICHYLMMDPDTGFSLDSWLCDPRHKETHYTAYHNGKHPLTPNTFETIVAFLKMIVETVSGLSPKDGWSPMRSFLTPEAFQLFSIQYWDRQRNASRTGWGELNHALA</sequence>
<name>A0ACB8U963_9APHY</name>
<keyword evidence="2" id="KW-1185">Reference proteome</keyword>
<accession>A0ACB8U963</accession>
<protein>
    <submittedName>
        <fullName evidence="1">Uncharacterized protein</fullName>
    </submittedName>
</protein>